<organism evidence="1 2">
    <name type="scientific">Aspergillus pseudodeflectus</name>
    <dbReference type="NCBI Taxonomy" id="176178"/>
    <lineage>
        <taxon>Eukaryota</taxon>
        <taxon>Fungi</taxon>
        <taxon>Dikarya</taxon>
        <taxon>Ascomycota</taxon>
        <taxon>Pezizomycotina</taxon>
        <taxon>Eurotiomycetes</taxon>
        <taxon>Eurotiomycetidae</taxon>
        <taxon>Eurotiales</taxon>
        <taxon>Aspergillaceae</taxon>
        <taxon>Aspergillus</taxon>
        <taxon>Aspergillus subgen. Nidulantes</taxon>
    </lineage>
</organism>
<dbReference type="EMBL" id="JBFXLR010000001">
    <property type="protein sequence ID" value="KAL2861497.1"/>
    <property type="molecule type" value="Genomic_DNA"/>
</dbReference>
<accession>A0ABR4LAX5</accession>
<dbReference type="GeneID" id="98153186"/>
<reference evidence="1 2" key="1">
    <citation type="submission" date="2024-07" db="EMBL/GenBank/DDBJ databases">
        <title>Section-level genome sequencing and comparative genomics of Aspergillus sections Usti and Cavernicolus.</title>
        <authorList>
            <consortium name="Lawrence Berkeley National Laboratory"/>
            <person name="Nybo J.L."/>
            <person name="Vesth T.C."/>
            <person name="Theobald S."/>
            <person name="Frisvad J.C."/>
            <person name="Larsen T.O."/>
            <person name="Kjaerboelling I."/>
            <person name="Rothschild-Mancinelli K."/>
            <person name="Lyhne E.K."/>
            <person name="Kogle M.E."/>
            <person name="Barry K."/>
            <person name="Clum A."/>
            <person name="Na H."/>
            <person name="Ledsgaard L."/>
            <person name="Lin J."/>
            <person name="Lipzen A."/>
            <person name="Kuo A."/>
            <person name="Riley R."/>
            <person name="Mondo S."/>
            <person name="LaButti K."/>
            <person name="Haridas S."/>
            <person name="Pangalinan J."/>
            <person name="Salamov A.A."/>
            <person name="Simmons B.A."/>
            <person name="Magnuson J.K."/>
            <person name="Chen J."/>
            <person name="Drula E."/>
            <person name="Henrissat B."/>
            <person name="Wiebenga A."/>
            <person name="Lubbers R.J."/>
            <person name="Gomes A.C."/>
            <person name="Macurrencykelacurrency M.R."/>
            <person name="Stajich J."/>
            <person name="Grigoriev I.V."/>
            <person name="Mortensen U.H."/>
            <person name="De vries R.P."/>
            <person name="Baker S.E."/>
            <person name="Andersen M.R."/>
        </authorList>
    </citation>
    <scope>NUCLEOTIDE SEQUENCE [LARGE SCALE GENOMIC DNA]</scope>
    <source>
        <strain evidence="1 2">CBS 756.74</strain>
    </source>
</reference>
<proteinExistence type="predicted"/>
<gene>
    <name evidence="1" type="ORF">BJX68DRAFT_222686</name>
</gene>
<name>A0ABR4LAX5_9EURO</name>
<dbReference type="Proteomes" id="UP001610444">
    <property type="component" value="Unassembled WGS sequence"/>
</dbReference>
<evidence type="ECO:0000313" key="1">
    <source>
        <dbReference type="EMBL" id="KAL2861497.1"/>
    </source>
</evidence>
<protein>
    <submittedName>
        <fullName evidence="1">Uncharacterized protein</fullName>
    </submittedName>
</protein>
<keyword evidence="2" id="KW-1185">Reference proteome</keyword>
<sequence length="149" mass="16903">MTVNGRRVLLQIPKVDPHQPLHDDLPVPRTPFPGEDRRPFPTCSATVDHRLNELSDFESIYLLSTTTVFPATCSPFGDGIVPYPGVIQVHGEKYQIYHSASGGTAREDRLNVRSRKQIFFLVLCVCKYSAEGKVWNIWKLPQFSSSDDW</sequence>
<evidence type="ECO:0000313" key="2">
    <source>
        <dbReference type="Proteomes" id="UP001610444"/>
    </source>
</evidence>
<comment type="caution">
    <text evidence="1">The sequence shown here is derived from an EMBL/GenBank/DDBJ whole genome shotgun (WGS) entry which is preliminary data.</text>
</comment>
<dbReference type="RefSeq" id="XP_070905587.1">
    <property type="nucleotide sequence ID" value="XM_071038022.1"/>
</dbReference>